<proteinExistence type="predicted"/>
<reference evidence="1" key="1">
    <citation type="submission" date="2018-02" db="EMBL/GenBank/DDBJ databases">
        <authorList>
            <person name="Cohen D.B."/>
            <person name="Kent A.D."/>
        </authorList>
    </citation>
    <scope>NUCLEOTIDE SEQUENCE</scope>
</reference>
<dbReference type="AlphaFoldDB" id="A0A2N9G925"/>
<dbReference type="EMBL" id="OIVN01001628">
    <property type="protein sequence ID" value="SPC96023.1"/>
    <property type="molecule type" value="Genomic_DNA"/>
</dbReference>
<name>A0A2N9G925_FAGSY</name>
<protein>
    <submittedName>
        <fullName evidence="1">Uncharacterized protein</fullName>
    </submittedName>
</protein>
<evidence type="ECO:0000313" key="1">
    <source>
        <dbReference type="EMBL" id="SPC96023.1"/>
    </source>
</evidence>
<sequence>MIADAEFWISPSVFLVPDCDSFRGPDYPLSKFFKTLLKNFAPVFHRICLCDNPGSSCTSRFLGRARVSGLVPEL</sequence>
<accession>A0A2N9G925</accession>
<gene>
    <name evidence="1" type="ORF">FSB_LOCUS23905</name>
</gene>
<organism evidence="1">
    <name type="scientific">Fagus sylvatica</name>
    <name type="common">Beechnut</name>
    <dbReference type="NCBI Taxonomy" id="28930"/>
    <lineage>
        <taxon>Eukaryota</taxon>
        <taxon>Viridiplantae</taxon>
        <taxon>Streptophyta</taxon>
        <taxon>Embryophyta</taxon>
        <taxon>Tracheophyta</taxon>
        <taxon>Spermatophyta</taxon>
        <taxon>Magnoliopsida</taxon>
        <taxon>eudicotyledons</taxon>
        <taxon>Gunneridae</taxon>
        <taxon>Pentapetalae</taxon>
        <taxon>rosids</taxon>
        <taxon>fabids</taxon>
        <taxon>Fagales</taxon>
        <taxon>Fagaceae</taxon>
        <taxon>Fagus</taxon>
    </lineage>
</organism>